<name>A0A1D8NLL3_YARLL</name>
<dbReference type="OMA" id="QHRYHSR"/>
<feature type="compositionally biased region" description="Polar residues" evidence="1">
    <location>
        <begin position="306"/>
        <end position="323"/>
    </location>
</feature>
<feature type="compositionally biased region" description="Acidic residues" evidence="1">
    <location>
        <begin position="130"/>
        <end position="141"/>
    </location>
</feature>
<proteinExistence type="predicted"/>
<reference evidence="3 4" key="1">
    <citation type="journal article" date="2016" name="PLoS ONE">
        <title>Sequence Assembly of Yarrowia lipolytica Strain W29/CLIB89 Shows Transposable Element Diversity.</title>
        <authorList>
            <person name="Magnan C."/>
            <person name="Yu J."/>
            <person name="Chang I."/>
            <person name="Jahn E."/>
            <person name="Kanomata Y."/>
            <person name="Wu J."/>
            <person name="Zeller M."/>
            <person name="Oakes M."/>
            <person name="Baldi P."/>
            <person name="Sandmeyer S."/>
        </authorList>
    </citation>
    <scope>NUCLEOTIDE SEQUENCE [LARGE SCALE GENOMIC DNA]</scope>
    <source>
        <strain evidence="4">CLIB89(W29)</strain>
    </source>
</reference>
<dbReference type="PANTHER" id="PTHR28258:SF1">
    <property type="entry name" value="VACUOLAR SEGREGATION PROTEIN 7"/>
    <property type="match status" value="1"/>
</dbReference>
<dbReference type="GO" id="GO:0010513">
    <property type="term" value="P:positive regulation of phosphatidylinositol biosynthetic process"/>
    <property type="evidence" value="ECO:0007669"/>
    <property type="project" value="TreeGrafter"/>
</dbReference>
<feature type="region of interest" description="Disordered" evidence="1">
    <location>
        <begin position="502"/>
        <end position="545"/>
    </location>
</feature>
<keyword evidence="2" id="KW-0812">Transmembrane</keyword>
<feature type="compositionally biased region" description="Polar residues" evidence="1">
    <location>
        <begin position="204"/>
        <end position="218"/>
    </location>
</feature>
<dbReference type="GO" id="GO:0000329">
    <property type="term" value="C:fungal-type vacuole membrane"/>
    <property type="evidence" value="ECO:0007669"/>
    <property type="project" value="TreeGrafter"/>
</dbReference>
<evidence type="ECO:0000256" key="1">
    <source>
        <dbReference type="SAM" id="MobiDB-lite"/>
    </source>
</evidence>
<feature type="compositionally biased region" description="Basic and acidic residues" evidence="1">
    <location>
        <begin position="60"/>
        <end position="77"/>
    </location>
</feature>
<feature type="region of interest" description="Disordered" evidence="1">
    <location>
        <begin position="460"/>
        <end position="486"/>
    </location>
</feature>
<evidence type="ECO:0000313" key="3">
    <source>
        <dbReference type="EMBL" id="AOW06503.1"/>
    </source>
</evidence>
<evidence type="ECO:0000313" key="4">
    <source>
        <dbReference type="Proteomes" id="UP000182444"/>
    </source>
</evidence>
<feature type="compositionally biased region" description="Gly residues" evidence="1">
    <location>
        <begin position="586"/>
        <end position="596"/>
    </location>
</feature>
<dbReference type="GO" id="GO:1903778">
    <property type="term" value="P:protein localization to vacuolar membrane"/>
    <property type="evidence" value="ECO:0007669"/>
    <property type="project" value="TreeGrafter"/>
</dbReference>
<accession>A0A1D8NLL3</accession>
<feature type="compositionally biased region" description="Polar residues" evidence="1">
    <location>
        <begin position="460"/>
        <end position="473"/>
    </location>
</feature>
<gene>
    <name evidence="3" type="ORF">YALI1_F02726g</name>
</gene>
<dbReference type="GO" id="GO:0000011">
    <property type="term" value="P:vacuole inheritance"/>
    <property type="evidence" value="ECO:0007669"/>
    <property type="project" value="TreeGrafter"/>
</dbReference>
<feature type="compositionally biased region" description="Low complexity" evidence="1">
    <location>
        <begin position="181"/>
        <end position="203"/>
    </location>
</feature>
<keyword evidence="2" id="KW-0472">Membrane</keyword>
<dbReference type="RefSeq" id="XP_504874.3">
    <property type="nucleotide sequence ID" value="XM_504874.3"/>
</dbReference>
<dbReference type="Pfam" id="PF12751">
    <property type="entry name" value="Vac7"/>
    <property type="match status" value="2"/>
</dbReference>
<evidence type="ECO:0008006" key="5">
    <source>
        <dbReference type="Google" id="ProtNLM"/>
    </source>
</evidence>
<dbReference type="VEuPathDB" id="FungiDB:YALI1_F02726g"/>
<dbReference type="AlphaFoldDB" id="A0A1D8NLL3"/>
<dbReference type="VEuPathDB" id="FungiDB:YALI0_F01738g"/>
<dbReference type="Proteomes" id="UP000182444">
    <property type="component" value="Chromosome 1F"/>
</dbReference>
<feature type="region of interest" description="Disordered" evidence="1">
    <location>
        <begin position="1"/>
        <end position="361"/>
    </location>
</feature>
<dbReference type="GeneID" id="2908157"/>
<feature type="compositionally biased region" description="Basic residues" evidence="1">
    <location>
        <begin position="96"/>
        <end position="108"/>
    </location>
</feature>
<feature type="compositionally biased region" description="Low complexity" evidence="1">
    <location>
        <begin position="219"/>
        <end position="256"/>
    </location>
</feature>
<dbReference type="eggNOG" id="ENOG502QU5B">
    <property type="taxonomic scope" value="Eukaryota"/>
</dbReference>
<dbReference type="InterPro" id="IPR024260">
    <property type="entry name" value="Vac7"/>
</dbReference>
<dbReference type="EMBL" id="CP017558">
    <property type="protein sequence ID" value="AOW06503.1"/>
    <property type="molecule type" value="Genomic_DNA"/>
</dbReference>
<evidence type="ECO:0000256" key="2">
    <source>
        <dbReference type="SAM" id="Phobius"/>
    </source>
</evidence>
<dbReference type="KEGG" id="yli:2908157"/>
<feature type="transmembrane region" description="Helical" evidence="2">
    <location>
        <begin position="667"/>
        <end position="689"/>
    </location>
</feature>
<dbReference type="PANTHER" id="PTHR28258">
    <property type="entry name" value="VACUOLAR SEGREGATION PROTEIN 7"/>
    <property type="match status" value="1"/>
</dbReference>
<feature type="compositionally biased region" description="Low complexity" evidence="1">
    <location>
        <begin position="109"/>
        <end position="129"/>
    </location>
</feature>
<feature type="compositionally biased region" description="Low complexity" evidence="1">
    <location>
        <begin position="269"/>
        <end position="295"/>
    </location>
</feature>
<protein>
    <recommendedName>
        <fullName evidence="5">Vacuolar segregation protein 7</fullName>
    </recommendedName>
</protein>
<feature type="region of interest" description="Disordered" evidence="1">
    <location>
        <begin position="622"/>
        <end position="654"/>
    </location>
</feature>
<feature type="compositionally biased region" description="Polar residues" evidence="1">
    <location>
        <begin position="50"/>
        <end position="59"/>
    </location>
</feature>
<organism evidence="3 4">
    <name type="scientific">Yarrowia lipolytica</name>
    <name type="common">Candida lipolytica</name>
    <dbReference type="NCBI Taxonomy" id="4952"/>
    <lineage>
        <taxon>Eukaryota</taxon>
        <taxon>Fungi</taxon>
        <taxon>Dikarya</taxon>
        <taxon>Ascomycota</taxon>
        <taxon>Saccharomycotina</taxon>
        <taxon>Dipodascomycetes</taxon>
        <taxon>Dipodascales</taxon>
        <taxon>Dipodascales incertae sedis</taxon>
        <taxon>Yarrowia</taxon>
    </lineage>
</organism>
<feature type="compositionally biased region" description="Polar residues" evidence="1">
    <location>
        <begin position="12"/>
        <end position="30"/>
    </location>
</feature>
<dbReference type="GO" id="GO:0070772">
    <property type="term" value="C:PAS complex"/>
    <property type="evidence" value="ECO:0007669"/>
    <property type="project" value="TreeGrafter"/>
</dbReference>
<keyword evidence="2" id="KW-1133">Transmembrane helix</keyword>
<sequence length="870" mass="92987">MPEPDKRAAATAASQSPSDHVTRISSTATPSRPRIHTTPTPQSEVLLPQQPLSASPTKTESAEQADKYKTLKGRPEEAGPPPTPTIAPAAVITHLVPKHKKSKTRLKSTPKSSPRTTPTRTTPYRSYSTTDEDPESSDEDIGPGSLLAAQQRLPIGVPDKNRHPKLKSHASAPAVPMARDPSGGSVTNGSSVGPTITTITPGGYNSTPGASTGESLTNASSSLPASSLPGIASVSSPSLPTTLPPSSTSNSGTSTPAVLSDPVVKPRKASAPAPASNSHITVETETVPAVPTVSVAPPPPVQPQTDSNSNTNYQGGSVNSTVALSGGPQLGSGSNSLRLKKSQDVKSRKKKGRSQLSQQGNTKAEIFAAKVASAVDEVHSSDSDEDFVYESNPMEKPTVNPRALGVALGPTARMARPSVSSLSSIVHDEEDNPAVSVPDLNYDSSCSTTSDHPEFVNMTNNPRFQSRHPSLSSVGKPMGSSERRGMSQDYSDIEKDGIPLFPHDNGLDSKGQANRTFSGPPRMPPRLNNAHSGSHLGNDARKRAPVSNYGSLRNAASLARLGGGSLRRLGSYTKEDPPLEPTKTRGTGGSRRGPLGGSSSAGFTNDEEYYDFDVDADLDDEEFDDASESTPLRRGDSSRRVRKNGQFSPHNFHKSSHHARWRGIRRAIWIMSSLVAVLLTGFVFGFVLATNRPLQNVSVVDITELLISEQELVFDIVVKAFNPGILSVVVPFLDIDVFAKPIVSKDDKDEKDKNILLLGNIDEFDVPLRFEGGFFTRHAQSAMGEVRLNDPGVPRNATLDSGVPLMLRVPDKDKGDKDKEPLTPEERWKKICSEPFELIVRGVLKYDLPLFHKGQSTTVSKSVKVTPHKN</sequence>
<feature type="region of interest" description="Disordered" evidence="1">
    <location>
        <begin position="567"/>
        <end position="605"/>
    </location>
</feature>